<evidence type="ECO:0000313" key="1">
    <source>
        <dbReference type="EMBL" id="AYV82202.1"/>
    </source>
</evidence>
<dbReference type="EMBL" id="MK072347">
    <property type="protein sequence ID" value="AYV82202.1"/>
    <property type="molecule type" value="Genomic_DNA"/>
</dbReference>
<proteinExistence type="predicted"/>
<protein>
    <submittedName>
        <fullName evidence="1">Uncharacterized protein</fullName>
    </submittedName>
</protein>
<accession>A0A3G5A599</accession>
<gene>
    <name evidence="1" type="ORF">Homavirus16_1</name>
</gene>
<reference evidence="1" key="1">
    <citation type="submission" date="2018-10" db="EMBL/GenBank/DDBJ databases">
        <title>Hidden diversity of soil giant viruses.</title>
        <authorList>
            <person name="Schulz F."/>
            <person name="Alteio L."/>
            <person name="Goudeau D."/>
            <person name="Ryan E.M."/>
            <person name="Malmstrom R.R."/>
            <person name="Blanchard J."/>
            <person name="Woyke T."/>
        </authorList>
    </citation>
    <scope>NUCLEOTIDE SEQUENCE</scope>
    <source>
        <strain evidence="1">HOV1</strain>
    </source>
</reference>
<name>A0A3G5A599_9VIRU</name>
<organism evidence="1">
    <name type="scientific">Homavirus sp</name>
    <dbReference type="NCBI Taxonomy" id="2487769"/>
    <lineage>
        <taxon>Viruses</taxon>
        <taxon>Varidnaviria</taxon>
        <taxon>Bamfordvirae</taxon>
        <taxon>Nucleocytoviricota</taxon>
        <taxon>Megaviricetes</taxon>
        <taxon>Imitervirales</taxon>
        <taxon>Mimiviridae</taxon>
        <taxon>Klosneuvirinae</taxon>
    </lineage>
</organism>
<sequence>MSTMASKSPIILCVWKNNSNTIYSVESELIETLTFDNLHEVSDCICRNKQTIFATDCSNCNEVFIYKSKNYYHETENVCPQHGSITNQPWTLFCSTCEKEGWCMDRSTGKPHNPVCTCNVEVEETVTCLQCKKEYLYVLPYPFRASMCDRHKGTIAICDGFQRVCDGCSNMHVSRINYDVDEVTN</sequence>